<dbReference type="EMBL" id="JASEJX010000012">
    <property type="protein sequence ID" value="KAK4518883.1"/>
    <property type="molecule type" value="Genomic_DNA"/>
</dbReference>
<sequence length="99" mass="11055">MTKSSTTTPSLKIRLKLNTIQMNDTVKVQKSSPSPKSKSRKKTHSKKRKAKSTKAQSTQIDVATDKTTAPAEATNRAFYWTSERVESTKLILRTVVMAN</sequence>
<proteinExistence type="predicted"/>
<feature type="compositionally biased region" description="Polar residues" evidence="1">
    <location>
        <begin position="1"/>
        <end position="10"/>
    </location>
</feature>
<evidence type="ECO:0000313" key="2">
    <source>
        <dbReference type="EMBL" id="KAK4518883.1"/>
    </source>
</evidence>
<evidence type="ECO:0000256" key="1">
    <source>
        <dbReference type="SAM" id="MobiDB-lite"/>
    </source>
</evidence>
<evidence type="ECO:0000313" key="3">
    <source>
        <dbReference type="Proteomes" id="UP001304243"/>
    </source>
</evidence>
<reference evidence="2 3" key="1">
    <citation type="submission" date="2022-11" db="EMBL/GenBank/DDBJ databases">
        <title>Mucor velutinosus strain NIH1002 WGS.</title>
        <authorList>
            <person name="Subramanian P."/>
            <person name="Mullikin J.C."/>
            <person name="Segre J.A."/>
            <person name="Zelazny A.M."/>
        </authorList>
    </citation>
    <scope>NUCLEOTIDE SEQUENCE [LARGE SCALE GENOMIC DNA]</scope>
    <source>
        <strain evidence="2 3">NIH1002</strain>
    </source>
</reference>
<dbReference type="Proteomes" id="UP001304243">
    <property type="component" value="Unassembled WGS sequence"/>
</dbReference>
<dbReference type="RefSeq" id="XP_064685549.1">
    <property type="nucleotide sequence ID" value="XM_064828347.1"/>
</dbReference>
<dbReference type="GeneID" id="89952794"/>
<feature type="compositionally biased region" description="Basic residues" evidence="1">
    <location>
        <begin position="37"/>
        <end position="52"/>
    </location>
</feature>
<feature type="compositionally biased region" description="Low complexity" evidence="1">
    <location>
        <begin position="26"/>
        <end position="36"/>
    </location>
</feature>
<comment type="caution">
    <text evidence="2">The sequence shown here is derived from an EMBL/GenBank/DDBJ whole genome shotgun (WGS) entry which is preliminary data.</text>
</comment>
<protein>
    <submittedName>
        <fullName evidence="2">Uncharacterized protein</fullName>
    </submittedName>
</protein>
<feature type="region of interest" description="Disordered" evidence="1">
    <location>
        <begin position="1"/>
        <end position="68"/>
    </location>
</feature>
<name>A0AAN7DKQ0_9FUNG</name>
<feature type="compositionally biased region" description="Polar residues" evidence="1">
    <location>
        <begin position="58"/>
        <end position="67"/>
    </location>
</feature>
<gene>
    <name evidence="2" type="ORF">ATC70_009108</name>
</gene>
<organism evidence="2 3">
    <name type="scientific">Mucor velutinosus</name>
    <dbReference type="NCBI Taxonomy" id="708070"/>
    <lineage>
        <taxon>Eukaryota</taxon>
        <taxon>Fungi</taxon>
        <taxon>Fungi incertae sedis</taxon>
        <taxon>Mucoromycota</taxon>
        <taxon>Mucoromycotina</taxon>
        <taxon>Mucoromycetes</taxon>
        <taxon>Mucorales</taxon>
        <taxon>Mucorineae</taxon>
        <taxon>Mucoraceae</taxon>
        <taxon>Mucor</taxon>
    </lineage>
</organism>
<dbReference type="AlphaFoldDB" id="A0AAN7DKQ0"/>
<accession>A0AAN7DKQ0</accession>
<keyword evidence="3" id="KW-1185">Reference proteome</keyword>